<protein>
    <submittedName>
        <fullName evidence="4">Zinc-ribbon domain-containing protein</fullName>
    </submittedName>
</protein>
<dbReference type="InterPro" id="IPR026870">
    <property type="entry name" value="Zinc_ribbon_dom"/>
</dbReference>
<feature type="coiled-coil region" evidence="1">
    <location>
        <begin position="272"/>
        <end position="309"/>
    </location>
</feature>
<evidence type="ECO:0000256" key="2">
    <source>
        <dbReference type="SAM" id="Phobius"/>
    </source>
</evidence>
<feature type="transmembrane region" description="Helical" evidence="2">
    <location>
        <begin position="61"/>
        <end position="81"/>
    </location>
</feature>
<dbReference type="AlphaFoldDB" id="A0A1H4FQ83"/>
<dbReference type="STRING" id="571932.SAMN05421743_11264"/>
<evidence type="ECO:0000256" key="1">
    <source>
        <dbReference type="SAM" id="Coils"/>
    </source>
</evidence>
<feature type="coiled-coil region" evidence="1">
    <location>
        <begin position="129"/>
        <end position="156"/>
    </location>
</feature>
<keyword evidence="2" id="KW-1133">Transmembrane helix</keyword>
<evidence type="ECO:0000313" key="5">
    <source>
        <dbReference type="Proteomes" id="UP000198584"/>
    </source>
</evidence>
<sequence>MKKCPGCQKEVNEGSRFCPNCGTRLDEENSLHNDEISATVAEEPSSRIDHRQPKGNKNWKMILLPVIVLLLTAGGVGYTYAHEKNVNEEVLKLKRDAEASALEGKYGEAASMLEKAMDKREDFAVLERDLAFIEEADNFQEEMQQIEEEIQSDQLGKATDHIAALREDVKASESKLVPEFLPKLDTMDSQIKIKRINSELAELTTVDQLAAKLSTLSRYNLEEATKVKAKIMEKIVTIASNDAENHIAGKEFNKAVAAVDHALQFAVNNDKLLKLKKRIRQEQGAFVQAQRERIERAAEQAAQEDLKNQTAAIEVQNVNAKLDDLGDLTVTGEVKSVATKIISSVTVELEILDKEGKPIETEENTVTVYPMYLNPGDTGKFEKQFFEINEEVDVKVKNIEWYVE</sequence>
<evidence type="ECO:0000259" key="3">
    <source>
        <dbReference type="Pfam" id="PF13240"/>
    </source>
</evidence>
<dbReference type="EMBL" id="FNQR01000012">
    <property type="protein sequence ID" value="SEA99444.1"/>
    <property type="molecule type" value="Genomic_DNA"/>
</dbReference>
<reference evidence="5" key="1">
    <citation type="submission" date="2016-10" db="EMBL/GenBank/DDBJ databases">
        <authorList>
            <person name="Varghese N."/>
            <person name="Submissions S."/>
        </authorList>
    </citation>
    <scope>NUCLEOTIDE SEQUENCE [LARGE SCALE GENOMIC DNA]</scope>
    <source>
        <strain evidence="5">CCM7597</strain>
    </source>
</reference>
<gene>
    <name evidence="4" type="ORF">SAMN05421743_11264</name>
</gene>
<keyword evidence="5" id="KW-1185">Reference proteome</keyword>
<evidence type="ECO:0000313" key="4">
    <source>
        <dbReference type="EMBL" id="SEA99444.1"/>
    </source>
</evidence>
<dbReference type="NCBIfam" id="NF038353">
    <property type="entry name" value="FxLYD_dom"/>
    <property type="match status" value="1"/>
</dbReference>
<feature type="domain" description="Zinc-ribbon" evidence="3">
    <location>
        <begin position="3"/>
        <end position="25"/>
    </location>
</feature>
<keyword evidence="2" id="KW-0472">Membrane</keyword>
<keyword evidence="1" id="KW-0175">Coiled coil</keyword>
<name>A0A1H4FQ83_9BACI</name>
<dbReference type="Pfam" id="PF13240">
    <property type="entry name" value="Zn_Ribbon_1"/>
    <property type="match status" value="1"/>
</dbReference>
<proteinExistence type="predicted"/>
<organism evidence="4 5">
    <name type="scientific">Thalassobacillus cyri</name>
    <dbReference type="NCBI Taxonomy" id="571932"/>
    <lineage>
        <taxon>Bacteria</taxon>
        <taxon>Bacillati</taxon>
        <taxon>Bacillota</taxon>
        <taxon>Bacilli</taxon>
        <taxon>Bacillales</taxon>
        <taxon>Bacillaceae</taxon>
        <taxon>Thalassobacillus</taxon>
    </lineage>
</organism>
<keyword evidence="2" id="KW-0812">Transmembrane</keyword>
<dbReference type="Proteomes" id="UP000198584">
    <property type="component" value="Unassembled WGS sequence"/>
</dbReference>
<dbReference type="InterPro" id="IPR047676">
    <property type="entry name" value="FxLYD_dom"/>
</dbReference>
<dbReference type="OrthoDB" id="1822804at2"/>
<dbReference type="RefSeq" id="WP_093045656.1">
    <property type="nucleotide sequence ID" value="NZ_FNQR01000012.1"/>
</dbReference>
<accession>A0A1H4FQ83</accession>